<evidence type="ECO:0000256" key="1">
    <source>
        <dbReference type="ARBA" id="ARBA00023002"/>
    </source>
</evidence>
<comment type="caution">
    <text evidence="4">The sequence shown here is derived from an EMBL/GenBank/DDBJ whole genome shotgun (WGS) entry which is preliminary data.</text>
</comment>
<dbReference type="SUPFAM" id="SSF51735">
    <property type="entry name" value="NAD(P)-binding Rossmann-fold domains"/>
    <property type="match status" value="1"/>
</dbReference>
<dbReference type="OrthoDB" id="191139at2759"/>
<dbReference type="PANTHER" id="PTHR43157">
    <property type="entry name" value="PHOSPHATIDYLINOSITOL-GLYCAN BIOSYNTHESIS CLASS F PROTEIN-RELATED"/>
    <property type="match status" value="1"/>
</dbReference>
<dbReference type="CDD" id="cd05327">
    <property type="entry name" value="retinol-DH_like_SDR_c_like"/>
    <property type="match status" value="1"/>
</dbReference>
<dbReference type="InterPro" id="IPR002347">
    <property type="entry name" value="SDR_fam"/>
</dbReference>
<dbReference type="EMBL" id="LNIX01000007">
    <property type="protein sequence ID" value="OXA51917.1"/>
    <property type="molecule type" value="Genomic_DNA"/>
</dbReference>
<feature type="transmembrane region" description="Helical" evidence="3">
    <location>
        <begin position="6"/>
        <end position="25"/>
    </location>
</feature>
<evidence type="ECO:0000313" key="4">
    <source>
        <dbReference type="EMBL" id="OXA51917.1"/>
    </source>
</evidence>
<dbReference type="OMA" id="WAWMEDA"/>
<name>A0A226E4L1_FOLCA</name>
<keyword evidence="3" id="KW-0472">Membrane</keyword>
<proteinExistence type="inferred from homology"/>
<dbReference type="PANTHER" id="PTHR43157:SF31">
    <property type="entry name" value="PHOSPHATIDYLINOSITOL-GLYCAN BIOSYNTHESIS CLASS F PROTEIN"/>
    <property type="match status" value="1"/>
</dbReference>
<accession>A0A226E4L1</accession>
<dbReference type="Pfam" id="PF00106">
    <property type="entry name" value="adh_short"/>
    <property type="match status" value="1"/>
</dbReference>
<sequence>MGVLTIIGYGVGLIVLGIGLVKLYFKMVAGVCKSKRRIDGQVAIITGANSGIGYETAKELARRGAKVILACRSMDTAEKAAAKIRSTTGNRQAVAKKLDLSSLQSVREFCRDILKEESRLDIIVNNAGVAGLRRTVDSDGMELHFTTNHFGPFLMTNMLLGLMKKGKQGRIISVSSLAHKWTKELDLDNLNSEKKWEPKLLYARTKLANILFMKELSRRLQAAGLNGILANAVNPGGVQTAIFRHARKAFKYMIMVSQFFFKTPYEGAQPSVHLCVSEDVEGKSGLYWTDCKISTPSKLAEDKDLAQRLWERSAQIVKLAPEEYHLN</sequence>
<comment type="similarity">
    <text evidence="2">Belongs to the short-chain dehydrogenases/reductases (SDR) family.</text>
</comment>
<dbReference type="STRING" id="158441.A0A226E4L1"/>
<evidence type="ECO:0000256" key="2">
    <source>
        <dbReference type="RuleBase" id="RU000363"/>
    </source>
</evidence>
<organism evidence="4 5">
    <name type="scientific">Folsomia candida</name>
    <name type="common">Springtail</name>
    <dbReference type="NCBI Taxonomy" id="158441"/>
    <lineage>
        <taxon>Eukaryota</taxon>
        <taxon>Metazoa</taxon>
        <taxon>Ecdysozoa</taxon>
        <taxon>Arthropoda</taxon>
        <taxon>Hexapoda</taxon>
        <taxon>Collembola</taxon>
        <taxon>Entomobryomorpha</taxon>
        <taxon>Isotomoidea</taxon>
        <taxon>Isotomidae</taxon>
        <taxon>Proisotominae</taxon>
        <taxon>Folsomia</taxon>
    </lineage>
</organism>
<evidence type="ECO:0000313" key="5">
    <source>
        <dbReference type="Proteomes" id="UP000198287"/>
    </source>
</evidence>
<dbReference type="Gene3D" id="3.40.50.720">
    <property type="entry name" value="NAD(P)-binding Rossmann-like Domain"/>
    <property type="match status" value="1"/>
</dbReference>
<dbReference type="PRINTS" id="PR00080">
    <property type="entry name" value="SDRFAMILY"/>
</dbReference>
<dbReference type="GO" id="GO:0016491">
    <property type="term" value="F:oxidoreductase activity"/>
    <property type="evidence" value="ECO:0007669"/>
    <property type="project" value="UniProtKB-KW"/>
</dbReference>
<reference evidence="4 5" key="1">
    <citation type="submission" date="2015-12" db="EMBL/GenBank/DDBJ databases">
        <title>The genome of Folsomia candida.</title>
        <authorList>
            <person name="Faddeeva A."/>
            <person name="Derks M.F."/>
            <person name="Anvar Y."/>
            <person name="Smit S."/>
            <person name="Van Straalen N."/>
            <person name="Roelofs D."/>
        </authorList>
    </citation>
    <scope>NUCLEOTIDE SEQUENCE [LARGE SCALE GENOMIC DNA]</scope>
    <source>
        <strain evidence="4 5">VU population</strain>
        <tissue evidence="4">Whole body</tissue>
    </source>
</reference>
<dbReference type="Proteomes" id="UP000198287">
    <property type="component" value="Unassembled WGS sequence"/>
</dbReference>
<dbReference type="AlphaFoldDB" id="A0A226E4L1"/>
<keyword evidence="1" id="KW-0560">Oxidoreductase</keyword>
<dbReference type="InterPro" id="IPR036291">
    <property type="entry name" value="NAD(P)-bd_dom_sf"/>
</dbReference>
<evidence type="ECO:0000256" key="3">
    <source>
        <dbReference type="SAM" id="Phobius"/>
    </source>
</evidence>
<gene>
    <name evidence="4" type="ORF">Fcan01_13125</name>
</gene>
<keyword evidence="3" id="KW-1133">Transmembrane helix</keyword>
<keyword evidence="3" id="KW-0812">Transmembrane</keyword>
<dbReference type="PRINTS" id="PR00081">
    <property type="entry name" value="GDHRDH"/>
</dbReference>
<keyword evidence="5" id="KW-1185">Reference proteome</keyword>
<protein>
    <submittedName>
        <fullName evidence="4">Retinol dehydrogenase 13</fullName>
    </submittedName>
</protein>